<protein>
    <submittedName>
        <fullName evidence="1">Uncharacterized protein</fullName>
    </submittedName>
</protein>
<gene>
    <name evidence="1" type="ORF">EII40_03915</name>
</gene>
<reference evidence="1 2" key="1">
    <citation type="submission" date="2018-11" db="EMBL/GenBank/DDBJ databases">
        <title>Genomes From Bacteria Associated with the Canine Oral Cavity: a Test Case for Automated Genome-Based Taxonomic Assignment.</title>
        <authorList>
            <person name="Coil D.A."/>
            <person name="Jospin G."/>
            <person name="Darling A.E."/>
            <person name="Wallis C."/>
            <person name="Davis I.J."/>
            <person name="Harris S."/>
            <person name="Eisen J.A."/>
            <person name="Holcombe L.J."/>
            <person name="O'Flynn C."/>
        </authorList>
    </citation>
    <scope>NUCLEOTIDE SEQUENCE [LARGE SCALE GENOMIC DNA]</scope>
    <source>
        <strain evidence="1 2">OH2617_COT-023</strain>
    </source>
</reference>
<organism evidence="1 2">
    <name type="scientific">Tannerella forsythia</name>
    <name type="common">Bacteroides forsythus</name>
    <dbReference type="NCBI Taxonomy" id="28112"/>
    <lineage>
        <taxon>Bacteria</taxon>
        <taxon>Pseudomonadati</taxon>
        <taxon>Bacteroidota</taxon>
        <taxon>Bacteroidia</taxon>
        <taxon>Bacteroidales</taxon>
        <taxon>Tannerellaceae</taxon>
        <taxon>Tannerella</taxon>
    </lineage>
</organism>
<dbReference type="Proteomes" id="UP000278609">
    <property type="component" value="Unassembled WGS sequence"/>
</dbReference>
<dbReference type="EMBL" id="RQYS01000013">
    <property type="protein sequence ID" value="RRD62268.1"/>
    <property type="molecule type" value="Genomic_DNA"/>
</dbReference>
<evidence type="ECO:0000313" key="2">
    <source>
        <dbReference type="Proteomes" id="UP000278609"/>
    </source>
</evidence>
<dbReference type="OrthoDB" id="9975912at2"/>
<dbReference type="AlphaFoldDB" id="A0A3P1XWB9"/>
<comment type="caution">
    <text evidence="1">The sequence shown here is derived from an EMBL/GenBank/DDBJ whole genome shotgun (WGS) entry which is preliminary data.</text>
</comment>
<proteinExistence type="predicted"/>
<sequence>MNNKKQQKATKKADLPEVNTQTGLTPIQEQAAILLASGNSVTAVAEKIRVNRSTLYKWQMQITFQCFFNQQCNDYKNNLRNGLFGLADEALSAIRDCLHSDNEGTRLKAAMWVTDRVELAKVGDYDIKQVIREKHTTSSLNDWDDLLTFDEKGYKTELRQLGLSPDE</sequence>
<dbReference type="RefSeq" id="WP_124750971.1">
    <property type="nucleotide sequence ID" value="NZ_RQYS01000013.1"/>
</dbReference>
<accession>A0A3P1XWB9</accession>
<evidence type="ECO:0000313" key="1">
    <source>
        <dbReference type="EMBL" id="RRD62268.1"/>
    </source>
</evidence>
<name>A0A3P1XWB9_TANFO</name>
<dbReference type="Gene3D" id="1.10.10.60">
    <property type="entry name" value="Homeodomain-like"/>
    <property type="match status" value="1"/>
</dbReference>